<feature type="transmembrane region" description="Helical" evidence="3">
    <location>
        <begin position="28"/>
        <end position="45"/>
    </location>
</feature>
<keyword evidence="5" id="KW-1185">Reference proteome</keyword>
<comment type="similarity">
    <text evidence="1 2">Belongs to the BioY family.</text>
</comment>
<dbReference type="EMBL" id="JAEPRJ010000001">
    <property type="protein sequence ID" value="MBK5896387.1"/>
    <property type="molecule type" value="Genomic_DNA"/>
</dbReference>
<dbReference type="InterPro" id="IPR003784">
    <property type="entry name" value="BioY"/>
</dbReference>
<keyword evidence="3" id="KW-0812">Transmembrane</keyword>
<name>A0ABS1IX30_9FIRM</name>
<dbReference type="PANTHER" id="PTHR34295:SF1">
    <property type="entry name" value="BIOTIN TRANSPORTER BIOY"/>
    <property type="match status" value="1"/>
</dbReference>
<dbReference type="Proteomes" id="UP000604730">
    <property type="component" value="Unassembled WGS sequence"/>
</dbReference>
<keyword evidence="2" id="KW-0813">Transport</keyword>
<comment type="caution">
    <text evidence="4">The sequence shown here is derived from an EMBL/GenBank/DDBJ whole genome shotgun (WGS) entry which is preliminary data.</text>
</comment>
<evidence type="ECO:0000256" key="2">
    <source>
        <dbReference type="PIRNR" id="PIRNR016661"/>
    </source>
</evidence>
<feature type="transmembrane region" description="Helical" evidence="3">
    <location>
        <begin position="5"/>
        <end position="22"/>
    </location>
</feature>
<feature type="transmembrane region" description="Helical" evidence="3">
    <location>
        <begin position="143"/>
        <end position="165"/>
    </location>
</feature>
<dbReference type="PIRSF" id="PIRSF016661">
    <property type="entry name" value="BioY"/>
    <property type="match status" value="1"/>
</dbReference>
<keyword evidence="3" id="KW-1133">Transmembrane helix</keyword>
<evidence type="ECO:0000313" key="5">
    <source>
        <dbReference type="Proteomes" id="UP000604730"/>
    </source>
</evidence>
<reference evidence="4 5" key="1">
    <citation type="submission" date="2021-01" db="EMBL/GenBank/DDBJ databases">
        <title>Isolation and description of Catonella massiliensis sp. nov., a novel Catonella species, isolated from a stable periodontitis subject.</title>
        <authorList>
            <person name="Antezack A."/>
            <person name="Boxberger M."/>
            <person name="La Scola B."/>
            <person name="Monnet-Corti V."/>
        </authorList>
    </citation>
    <scope>NUCLEOTIDE SEQUENCE [LARGE SCALE GENOMIC DNA]</scope>
    <source>
        <strain evidence="4 5">Marseille-Q4567</strain>
    </source>
</reference>
<gene>
    <name evidence="4" type="ORF">JJN12_01105</name>
</gene>
<protein>
    <recommendedName>
        <fullName evidence="2">Biotin transporter</fullName>
    </recommendedName>
</protein>
<proteinExistence type="inferred from homology"/>
<feature type="transmembrane region" description="Helical" evidence="3">
    <location>
        <begin position="83"/>
        <end position="100"/>
    </location>
</feature>
<sequence>MDVKSLTLIGIMAAICCVLGPWQIPIGPVPISLQIIAVCLCSYVLGAKKGALAVLIYVLLGLVGLPVFAGAKSGGTALFGPTGGYIIGFIFMAFIGGLFIEKAGIKKIYMQIIGLVLGLLVCYLFGTIWFTVVNTKGINFTQALGYCVYPFIPFDIGKIVIAVILGNAVRQTLNKINA</sequence>
<evidence type="ECO:0000256" key="1">
    <source>
        <dbReference type="ARBA" id="ARBA00010692"/>
    </source>
</evidence>
<keyword evidence="2" id="KW-1003">Cell membrane</keyword>
<dbReference type="Gene3D" id="1.10.1760.20">
    <property type="match status" value="1"/>
</dbReference>
<dbReference type="PANTHER" id="PTHR34295">
    <property type="entry name" value="BIOTIN TRANSPORTER BIOY"/>
    <property type="match status" value="1"/>
</dbReference>
<organism evidence="4 5">
    <name type="scientific">Catonella massiliensis</name>
    <dbReference type="NCBI Taxonomy" id="2799636"/>
    <lineage>
        <taxon>Bacteria</taxon>
        <taxon>Bacillati</taxon>
        <taxon>Bacillota</taxon>
        <taxon>Clostridia</taxon>
        <taxon>Lachnospirales</taxon>
        <taxon>Lachnospiraceae</taxon>
        <taxon>Catonella</taxon>
    </lineage>
</organism>
<keyword evidence="2 3" id="KW-0472">Membrane</keyword>
<comment type="subcellular location">
    <subcellularLocation>
        <location evidence="2">Cell membrane</location>
        <topology evidence="2">Multi-pass membrane protein</topology>
    </subcellularLocation>
</comment>
<evidence type="ECO:0000256" key="3">
    <source>
        <dbReference type="SAM" id="Phobius"/>
    </source>
</evidence>
<feature type="transmembrane region" description="Helical" evidence="3">
    <location>
        <begin position="52"/>
        <end position="71"/>
    </location>
</feature>
<feature type="transmembrane region" description="Helical" evidence="3">
    <location>
        <begin position="112"/>
        <end position="131"/>
    </location>
</feature>
<dbReference type="Pfam" id="PF02632">
    <property type="entry name" value="BioY"/>
    <property type="match status" value="1"/>
</dbReference>
<accession>A0ABS1IX30</accession>
<evidence type="ECO:0000313" key="4">
    <source>
        <dbReference type="EMBL" id="MBK5896387.1"/>
    </source>
</evidence>